<evidence type="ECO:0000313" key="2">
    <source>
        <dbReference type="Proteomes" id="UP000199400"/>
    </source>
</evidence>
<dbReference type="RefSeq" id="WP_096326738.1">
    <property type="nucleotide sequence ID" value="NZ_FOMX01000017.1"/>
</dbReference>
<dbReference type="InterPro" id="IPR050261">
    <property type="entry name" value="FrsA_esterase"/>
</dbReference>
<evidence type="ECO:0000313" key="1">
    <source>
        <dbReference type="EMBL" id="SFE65566.1"/>
    </source>
</evidence>
<accession>A0A1I2CB71</accession>
<dbReference type="SUPFAM" id="SSF53474">
    <property type="entry name" value="alpha/beta-Hydrolases"/>
    <property type="match status" value="1"/>
</dbReference>
<name>A0A1I2CB71_9BACT</name>
<sequence>MTIDFTSKGLVYGSDEAERVTVEREHAFIGEGGGPLPFELYRPPGAGGPRPAVVFVSGYPDPGLVAMLGKPLKDWASYQQWARLVAASGLVGVTYANREPGDVVELVRRLRADAAALGIDPERIGVWACSGNVPTALGLVAREQVRAAALLYGFMLDVDGTTEVADAAQQFHFAPPAVTLAELPRDTPLLVVRAGRDATPGLDASLQRFLAAAQARGLPITRIDHPEAPHAFDVVDDSPTSRRVIADVLAFLRDTLNAGVT</sequence>
<keyword evidence="2" id="KW-1185">Reference proteome</keyword>
<protein>
    <submittedName>
        <fullName evidence="1">Acetyl esterase/lipase</fullName>
    </submittedName>
</protein>
<dbReference type="Gene3D" id="3.40.50.1820">
    <property type="entry name" value="alpha/beta hydrolase"/>
    <property type="match status" value="1"/>
</dbReference>
<dbReference type="OrthoDB" id="5902829at2"/>
<dbReference type="AlphaFoldDB" id="A0A1I2CB71"/>
<gene>
    <name evidence="1" type="ORF">SAMN02745121_05029</name>
</gene>
<organism evidence="1 2">
    <name type="scientific">Nannocystis exedens</name>
    <dbReference type="NCBI Taxonomy" id="54"/>
    <lineage>
        <taxon>Bacteria</taxon>
        <taxon>Pseudomonadati</taxon>
        <taxon>Myxococcota</taxon>
        <taxon>Polyangia</taxon>
        <taxon>Nannocystales</taxon>
        <taxon>Nannocystaceae</taxon>
        <taxon>Nannocystis</taxon>
    </lineage>
</organism>
<dbReference type="Proteomes" id="UP000199400">
    <property type="component" value="Unassembled WGS sequence"/>
</dbReference>
<dbReference type="PANTHER" id="PTHR22946">
    <property type="entry name" value="DIENELACTONE HYDROLASE DOMAIN-CONTAINING PROTEIN-RELATED"/>
    <property type="match status" value="1"/>
</dbReference>
<reference evidence="2" key="1">
    <citation type="submission" date="2016-10" db="EMBL/GenBank/DDBJ databases">
        <authorList>
            <person name="Varghese N."/>
            <person name="Submissions S."/>
        </authorList>
    </citation>
    <scope>NUCLEOTIDE SEQUENCE [LARGE SCALE GENOMIC DNA]</scope>
    <source>
        <strain evidence="2">ATCC 25963</strain>
    </source>
</reference>
<dbReference type="EMBL" id="FOMX01000017">
    <property type="protein sequence ID" value="SFE65566.1"/>
    <property type="molecule type" value="Genomic_DNA"/>
</dbReference>
<dbReference type="STRING" id="54.SAMN02745121_05029"/>
<dbReference type="InterPro" id="IPR029058">
    <property type="entry name" value="AB_hydrolase_fold"/>
</dbReference>
<proteinExistence type="predicted"/>